<keyword evidence="4" id="KW-0732">Signal</keyword>
<keyword evidence="2" id="KW-0812">Transmembrane</keyword>
<dbReference type="GO" id="GO:0005886">
    <property type="term" value="C:plasma membrane"/>
    <property type="evidence" value="ECO:0007669"/>
    <property type="project" value="TreeGrafter"/>
</dbReference>
<evidence type="ECO:0000256" key="3">
    <source>
        <dbReference type="ARBA" id="ARBA00023136"/>
    </source>
</evidence>
<comment type="subcellular location">
    <subcellularLocation>
        <location evidence="1">Membrane</location>
    </subcellularLocation>
</comment>
<dbReference type="InterPro" id="IPR013783">
    <property type="entry name" value="Ig-like_fold"/>
</dbReference>
<organism evidence="6 7">
    <name type="scientific">Astyanax mexicanus</name>
    <name type="common">Blind cave fish</name>
    <name type="synonym">Astyanax fasciatus mexicanus</name>
    <dbReference type="NCBI Taxonomy" id="7994"/>
    <lineage>
        <taxon>Eukaryota</taxon>
        <taxon>Metazoa</taxon>
        <taxon>Chordata</taxon>
        <taxon>Craniata</taxon>
        <taxon>Vertebrata</taxon>
        <taxon>Euteleostomi</taxon>
        <taxon>Actinopterygii</taxon>
        <taxon>Neopterygii</taxon>
        <taxon>Teleostei</taxon>
        <taxon>Ostariophysi</taxon>
        <taxon>Characiformes</taxon>
        <taxon>Characoidei</taxon>
        <taxon>Acestrorhamphidae</taxon>
        <taxon>Acestrorhamphinae</taxon>
        <taxon>Astyanax</taxon>
    </lineage>
</organism>
<feature type="non-terminal residue" evidence="6">
    <location>
        <position position="133"/>
    </location>
</feature>
<dbReference type="InterPro" id="IPR003599">
    <property type="entry name" value="Ig_sub"/>
</dbReference>
<evidence type="ECO:0000256" key="2">
    <source>
        <dbReference type="ARBA" id="ARBA00022692"/>
    </source>
</evidence>
<evidence type="ECO:0000259" key="5">
    <source>
        <dbReference type="SMART" id="SM00409"/>
    </source>
</evidence>
<dbReference type="SUPFAM" id="SSF48726">
    <property type="entry name" value="Immunoglobulin"/>
    <property type="match status" value="1"/>
</dbReference>
<dbReference type="InterPro" id="IPR013106">
    <property type="entry name" value="Ig_V-set"/>
</dbReference>
<gene>
    <name evidence="6" type="primary">TMIGD3</name>
    <name evidence="6" type="ORF">AMEX_G6651</name>
</gene>
<comment type="caution">
    <text evidence="6">The sequence shown here is derived from an EMBL/GenBank/DDBJ whole genome shotgun (WGS) entry which is preliminary data.</text>
</comment>
<feature type="signal peptide" evidence="4">
    <location>
        <begin position="1"/>
        <end position="20"/>
    </location>
</feature>
<keyword evidence="3" id="KW-0472">Membrane</keyword>
<dbReference type="PANTHER" id="PTHR11860">
    <property type="entry name" value="POLYMERIC-IMMUNOGLOBULIN RECEPTOR"/>
    <property type="match status" value="1"/>
</dbReference>
<feature type="chain" id="PRO_5035787317" evidence="4">
    <location>
        <begin position="21"/>
        <end position="133"/>
    </location>
</feature>
<dbReference type="InterPro" id="IPR036179">
    <property type="entry name" value="Ig-like_dom_sf"/>
</dbReference>
<evidence type="ECO:0000313" key="6">
    <source>
        <dbReference type="EMBL" id="KAG9278736.1"/>
    </source>
</evidence>
<sequence length="133" mass="14945">IFTLMCVVVWKLGVFRHISGMFLSWQGGSLTVPCLYEEEYKSHPKYWCEGEHWSLCTIVAYANSSSTGISVTDHPSQNMFTVDLKKLQDSDSGWYWCAVEIDGAADVRDYVNLTVSSGKSESLCVNQNIFTVV</sequence>
<feature type="domain" description="Immunoglobulin" evidence="5">
    <location>
        <begin position="19"/>
        <end position="116"/>
    </location>
</feature>
<evidence type="ECO:0000256" key="1">
    <source>
        <dbReference type="ARBA" id="ARBA00004370"/>
    </source>
</evidence>
<dbReference type="SMART" id="SM00409">
    <property type="entry name" value="IG"/>
    <property type="match status" value="1"/>
</dbReference>
<reference evidence="6 7" key="1">
    <citation type="submission" date="2021-07" db="EMBL/GenBank/DDBJ databases">
        <authorList>
            <person name="Imarazene B."/>
            <person name="Zahm M."/>
            <person name="Klopp C."/>
            <person name="Cabau C."/>
            <person name="Beille S."/>
            <person name="Jouanno E."/>
            <person name="Castinel A."/>
            <person name="Lluch J."/>
            <person name="Gil L."/>
            <person name="Kuchtly C."/>
            <person name="Lopez Roques C."/>
            <person name="Donnadieu C."/>
            <person name="Parrinello H."/>
            <person name="Journot L."/>
            <person name="Du K."/>
            <person name="Schartl M."/>
            <person name="Retaux S."/>
            <person name="Guiguen Y."/>
        </authorList>
    </citation>
    <scope>NUCLEOTIDE SEQUENCE [LARGE SCALE GENOMIC DNA]</scope>
    <source>
        <strain evidence="6">Pach_M1</strain>
        <tissue evidence="6">Testis</tissue>
    </source>
</reference>
<dbReference type="AlphaFoldDB" id="A0A8T2MAW1"/>
<dbReference type="Proteomes" id="UP000752171">
    <property type="component" value="Unassembled WGS sequence"/>
</dbReference>
<protein>
    <submittedName>
        <fullName evidence="6">CMRF35-like molecule 1</fullName>
    </submittedName>
</protein>
<dbReference type="GO" id="GO:0004888">
    <property type="term" value="F:transmembrane signaling receptor activity"/>
    <property type="evidence" value="ECO:0007669"/>
    <property type="project" value="TreeGrafter"/>
</dbReference>
<evidence type="ECO:0000313" key="7">
    <source>
        <dbReference type="Proteomes" id="UP000752171"/>
    </source>
</evidence>
<dbReference type="Pfam" id="PF07686">
    <property type="entry name" value="V-set"/>
    <property type="match status" value="1"/>
</dbReference>
<accession>A0A8T2MAW1</accession>
<dbReference type="PANTHER" id="PTHR11860:SF87">
    <property type="entry name" value="CMRF35-LIKE MOLECULE 8"/>
    <property type="match status" value="1"/>
</dbReference>
<proteinExistence type="predicted"/>
<evidence type="ECO:0000256" key="4">
    <source>
        <dbReference type="SAM" id="SignalP"/>
    </source>
</evidence>
<dbReference type="InterPro" id="IPR050671">
    <property type="entry name" value="CD300_family_receptors"/>
</dbReference>
<dbReference type="EMBL" id="JAICCE010000004">
    <property type="protein sequence ID" value="KAG9278736.1"/>
    <property type="molecule type" value="Genomic_DNA"/>
</dbReference>
<dbReference type="Gene3D" id="2.60.40.10">
    <property type="entry name" value="Immunoglobulins"/>
    <property type="match status" value="1"/>
</dbReference>
<name>A0A8T2MAW1_ASTMX</name>